<dbReference type="Proteomes" id="UP000238153">
    <property type="component" value="Unassembled WGS sequence"/>
</dbReference>
<dbReference type="PANTHER" id="PTHR33498">
    <property type="entry name" value="TRANSPOSASE FOR INSERTION SEQUENCE ELEMENT IS1557"/>
    <property type="match status" value="1"/>
</dbReference>
<comment type="caution">
    <text evidence="2">The sequence shown here is derived from an EMBL/GenBank/DDBJ whole genome shotgun (WGS) entry which is preliminary data.</text>
</comment>
<name>A0A7Z1MXL0_STAHA</name>
<dbReference type="EMBL" id="PGWX01000574">
    <property type="protein sequence ID" value="PPJ69000.1"/>
    <property type="molecule type" value="Genomic_DNA"/>
</dbReference>
<dbReference type="InterPro" id="IPR047951">
    <property type="entry name" value="Transpos_ISL3"/>
</dbReference>
<evidence type="ECO:0000259" key="1">
    <source>
        <dbReference type="Pfam" id="PF01610"/>
    </source>
</evidence>
<accession>A0A7Z1MXL0</accession>
<dbReference type="PANTHER" id="PTHR33498:SF1">
    <property type="entry name" value="TRANSPOSASE FOR INSERTION SEQUENCE ELEMENT IS1557"/>
    <property type="match status" value="1"/>
</dbReference>
<dbReference type="Pfam" id="PF01610">
    <property type="entry name" value="DDE_Tnp_ISL3"/>
    <property type="match status" value="1"/>
</dbReference>
<organism evidence="2 3">
    <name type="scientific">Staphylococcus haemolyticus</name>
    <dbReference type="NCBI Taxonomy" id="1283"/>
    <lineage>
        <taxon>Bacteria</taxon>
        <taxon>Bacillati</taxon>
        <taxon>Bacillota</taxon>
        <taxon>Bacilli</taxon>
        <taxon>Bacillales</taxon>
        <taxon>Staphylococcaceae</taxon>
        <taxon>Staphylococcus</taxon>
    </lineage>
</organism>
<evidence type="ECO:0000313" key="3">
    <source>
        <dbReference type="Proteomes" id="UP000238153"/>
    </source>
</evidence>
<dbReference type="AlphaFoldDB" id="A0A7Z1MXL0"/>
<feature type="domain" description="Transposase IS204/IS1001/IS1096/IS1165 DDE" evidence="1">
    <location>
        <begin position="25"/>
        <end position="86"/>
    </location>
</feature>
<feature type="non-terminal residue" evidence="2">
    <location>
        <position position="1"/>
    </location>
</feature>
<proteinExistence type="predicted"/>
<gene>
    <name evidence="2" type="ORF">CV019_14310</name>
</gene>
<reference evidence="2 3" key="1">
    <citation type="submission" date="2017-11" db="EMBL/GenBank/DDBJ databases">
        <authorList>
            <person name="Founou R.C."/>
            <person name="Founou L."/>
            <person name="Allam M."/>
            <person name="Ismail A."/>
            <person name="Essack S.Y."/>
        </authorList>
    </citation>
    <scope>NUCLEOTIDE SEQUENCE [LARGE SCALE GENOMIC DNA]</scope>
    <source>
        <strain evidence="2 3">G811N2B1</strain>
    </source>
</reference>
<protein>
    <submittedName>
        <fullName evidence="2">ISL3 family transposase</fullName>
    </submittedName>
</protein>
<evidence type="ECO:0000313" key="2">
    <source>
        <dbReference type="EMBL" id="PPJ69000.1"/>
    </source>
</evidence>
<dbReference type="InterPro" id="IPR002560">
    <property type="entry name" value="Transposase_DDE"/>
</dbReference>
<sequence>HELRRLLKENQIEKFNHKLFSIHLSDVCPKLRPVIRTLRRLAAFIENTMTYSNLTNGPLEGINNKIKLIKRLSFGYRNYDNLRNRIIITSRLFASTTKKEIKQPKVA</sequence>
<dbReference type="RefSeq" id="WP_142389490.1">
    <property type="nucleotide sequence ID" value="NZ_CAJCFW010000008.1"/>
</dbReference>